<dbReference type="Gene3D" id="3.40.190.10">
    <property type="entry name" value="Periplasmic binding protein-like II"/>
    <property type="match status" value="2"/>
</dbReference>
<evidence type="ECO:0000256" key="1">
    <source>
        <dbReference type="ARBA" id="ARBA00009175"/>
    </source>
</evidence>
<proteinExistence type="inferred from homology"/>
<dbReference type="GO" id="GO:0046872">
    <property type="term" value="F:metal ion binding"/>
    <property type="evidence" value="ECO:0007669"/>
    <property type="project" value="UniProtKB-KW"/>
</dbReference>
<evidence type="ECO:0000256" key="4">
    <source>
        <dbReference type="PIRSR" id="PIRSR004846-1"/>
    </source>
</evidence>
<dbReference type="Pfam" id="PF13531">
    <property type="entry name" value="SBP_bac_11"/>
    <property type="match status" value="1"/>
</dbReference>
<dbReference type="GO" id="GO:0030973">
    <property type="term" value="F:molybdate ion binding"/>
    <property type="evidence" value="ECO:0007669"/>
    <property type="project" value="InterPro"/>
</dbReference>
<dbReference type="InterPro" id="IPR044084">
    <property type="entry name" value="AvModA-like_subst-bd"/>
</dbReference>
<name>A0A939IN16_9GAMM</name>
<dbReference type="GO" id="GO:0015689">
    <property type="term" value="P:molybdate ion transport"/>
    <property type="evidence" value="ECO:0007669"/>
    <property type="project" value="InterPro"/>
</dbReference>
<sequence>MPRTASPRHRSFAHLVFSALLWLIPTTLLAQELRIAVAANFVEAMQRIAADFTAQTGHQVVLSPGSSGRIYAQITAGAPYDLFFSADQAKPAALEQAGLIVPGSRFTYAVGGLALWSARPGFLDHGPRPLERGDFNRLALANPRLAPYGQAATEVLERLGLTASTEAKWVRGENIAHAYQYVATGNADLGFIALSQLRGSGHSGKGSYWVVPRALYSPIRQDAVQLLRARAKPSAEAFLRHMRGDGAAAIMAGLGYQRP</sequence>
<dbReference type="EMBL" id="JAFKCZ010000009">
    <property type="protein sequence ID" value="MBN7797582.1"/>
    <property type="molecule type" value="Genomic_DNA"/>
</dbReference>
<keyword evidence="2 4" id="KW-0479">Metal-binding</keyword>
<reference evidence="5" key="1">
    <citation type="submission" date="2021-02" db="EMBL/GenBank/DDBJ databases">
        <title>PHA producing bacteria isolated from coastal sediment in Guangdong, Shenzhen.</title>
        <authorList>
            <person name="Zheng W."/>
            <person name="Yu S."/>
            <person name="Huang Y."/>
        </authorList>
    </citation>
    <scope>NUCLEOTIDE SEQUENCE</scope>
    <source>
        <strain evidence="5">TN14-10</strain>
    </source>
</reference>
<keyword evidence="6" id="KW-1185">Reference proteome</keyword>
<dbReference type="AlphaFoldDB" id="A0A939IN16"/>
<comment type="similarity">
    <text evidence="1">Belongs to the bacterial solute-binding protein ModA family.</text>
</comment>
<keyword evidence="4" id="KW-0500">Molybdenum</keyword>
<dbReference type="PIRSF" id="PIRSF004846">
    <property type="entry name" value="ModA"/>
    <property type="match status" value="1"/>
</dbReference>
<accession>A0A939IN16</accession>
<protein>
    <submittedName>
        <fullName evidence="5">Molybdate ABC transporter substrate-binding protein</fullName>
    </submittedName>
</protein>
<comment type="caution">
    <text evidence="5">The sequence shown here is derived from an EMBL/GenBank/DDBJ whole genome shotgun (WGS) entry which is preliminary data.</text>
</comment>
<evidence type="ECO:0000256" key="3">
    <source>
        <dbReference type="ARBA" id="ARBA00022729"/>
    </source>
</evidence>
<gene>
    <name evidence="5" type="primary">modA</name>
    <name evidence="5" type="ORF">JYP50_13310</name>
</gene>
<dbReference type="CDD" id="cd13539">
    <property type="entry name" value="PBP2_AvModA"/>
    <property type="match status" value="1"/>
</dbReference>
<organism evidence="5 6">
    <name type="scientific">Parahaliea mediterranea</name>
    <dbReference type="NCBI Taxonomy" id="651086"/>
    <lineage>
        <taxon>Bacteria</taxon>
        <taxon>Pseudomonadati</taxon>
        <taxon>Pseudomonadota</taxon>
        <taxon>Gammaproteobacteria</taxon>
        <taxon>Cellvibrionales</taxon>
        <taxon>Halieaceae</taxon>
        <taxon>Parahaliea</taxon>
    </lineage>
</organism>
<dbReference type="Proteomes" id="UP000664303">
    <property type="component" value="Unassembled WGS sequence"/>
</dbReference>
<keyword evidence="3" id="KW-0732">Signal</keyword>
<feature type="binding site" evidence="4">
    <location>
        <position position="175"/>
    </location>
    <ligand>
        <name>molybdate</name>
        <dbReference type="ChEBI" id="CHEBI:36264"/>
    </ligand>
</feature>
<dbReference type="PANTHER" id="PTHR30632:SF14">
    <property type="entry name" value="TUNGSTATE_MOLYBDATE_CHROMATE-BINDING PROTEIN MODA"/>
    <property type="match status" value="1"/>
</dbReference>
<dbReference type="NCBIfam" id="TIGR01256">
    <property type="entry name" value="modA"/>
    <property type="match status" value="1"/>
</dbReference>
<dbReference type="PANTHER" id="PTHR30632">
    <property type="entry name" value="MOLYBDATE-BINDING PERIPLASMIC PROTEIN"/>
    <property type="match status" value="1"/>
</dbReference>
<evidence type="ECO:0000313" key="6">
    <source>
        <dbReference type="Proteomes" id="UP000664303"/>
    </source>
</evidence>
<dbReference type="RefSeq" id="WP_206561032.1">
    <property type="nucleotide sequence ID" value="NZ_JAFKCZ010000009.1"/>
</dbReference>
<dbReference type="InterPro" id="IPR005950">
    <property type="entry name" value="ModA"/>
</dbReference>
<evidence type="ECO:0000313" key="5">
    <source>
        <dbReference type="EMBL" id="MBN7797582.1"/>
    </source>
</evidence>
<dbReference type="InterPro" id="IPR050682">
    <property type="entry name" value="ModA/WtpA"/>
</dbReference>
<feature type="binding site" evidence="4">
    <location>
        <position position="67"/>
    </location>
    <ligand>
        <name>molybdate</name>
        <dbReference type="ChEBI" id="CHEBI:36264"/>
    </ligand>
</feature>
<dbReference type="SUPFAM" id="SSF53850">
    <property type="entry name" value="Periplasmic binding protein-like II"/>
    <property type="match status" value="1"/>
</dbReference>
<evidence type="ECO:0000256" key="2">
    <source>
        <dbReference type="ARBA" id="ARBA00022723"/>
    </source>
</evidence>